<comment type="caution">
    <text evidence="2">The sequence shown here is derived from an EMBL/GenBank/DDBJ whole genome shotgun (WGS) entry which is preliminary data.</text>
</comment>
<gene>
    <name evidence="2" type="ORF">BCR42DRAFT_413201</name>
</gene>
<feature type="compositionally biased region" description="Polar residues" evidence="1">
    <location>
        <begin position="130"/>
        <end position="145"/>
    </location>
</feature>
<dbReference type="Proteomes" id="UP000193560">
    <property type="component" value="Unassembled WGS sequence"/>
</dbReference>
<reference evidence="2 3" key="1">
    <citation type="submission" date="2016-07" db="EMBL/GenBank/DDBJ databases">
        <title>Pervasive Adenine N6-methylation of Active Genes in Fungi.</title>
        <authorList>
            <consortium name="DOE Joint Genome Institute"/>
            <person name="Mondo S.J."/>
            <person name="Dannebaum R.O."/>
            <person name="Kuo R.C."/>
            <person name="Labutti K."/>
            <person name="Haridas S."/>
            <person name="Kuo A."/>
            <person name="Salamov A."/>
            <person name="Ahrendt S.R."/>
            <person name="Lipzen A."/>
            <person name="Sullivan W."/>
            <person name="Andreopoulos W.B."/>
            <person name="Clum A."/>
            <person name="Lindquist E."/>
            <person name="Daum C."/>
            <person name="Ramamoorthy G.K."/>
            <person name="Gryganskyi A."/>
            <person name="Culley D."/>
            <person name="Magnuson J.K."/>
            <person name="James T.Y."/>
            <person name="O'Malley M.A."/>
            <person name="Stajich J.E."/>
            <person name="Spatafora J.W."/>
            <person name="Visel A."/>
            <person name="Grigoriev I.V."/>
        </authorList>
    </citation>
    <scope>NUCLEOTIDE SEQUENCE [LARGE SCALE GENOMIC DNA]</scope>
    <source>
        <strain evidence="2 3">NRRL 1336</strain>
    </source>
</reference>
<evidence type="ECO:0000313" key="3">
    <source>
        <dbReference type="Proteomes" id="UP000193560"/>
    </source>
</evidence>
<keyword evidence="3" id="KW-1185">Reference proteome</keyword>
<accession>A0A1X2IKQ3</accession>
<feature type="compositionally biased region" description="Low complexity" evidence="1">
    <location>
        <begin position="206"/>
        <end position="216"/>
    </location>
</feature>
<evidence type="ECO:0000256" key="1">
    <source>
        <dbReference type="SAM" id="MobiDB-lite"/>
    </source>
</evidence>
<name>A0A1X2IKQ3_9FUNG</name>
<dbReference type="AlphaFoldDB" id="A0A1X2IKQ3"/>
<feature type="region of interest" description="Disordered" evidence="1">
    <location>
        <begin position="124"/>
        <end position="145"/>
    </location>
</feature>
<protein>
    <submittedName>
        <fullName evidence="2">Uncharacterized protein</fullName>
    </submittedName>
</protein>
<dbReference type="EMBL" id="MCGE01000009">
    <property type="protein sequence ID" value="ORZ18126.1"/>
    <property type="molecule type" value="Genomic_DNA"/>
</dbReference>
<evidence type="ECO:0000313" key="2">
    <source>
        <dbReference type="EMBL" id="ORZ18126.1"/>
    </source>
</evidence>
<organism evidence="2 3">
    <name type="scientific">Absidia repens</name>
    <dbReference type="NCBI Taxonomy" id="90262"/>
    <lineage>
        <taxon>Eukaryota</taxon>
        <taxon>Fungi</taxon>
        <taxon>Fungi incertae sedis</taxon>
        <taxon>Mucoromycota</taxon>
        <taxon>Mucoromycotina</taxon>
        <taxon>Mucoromycetes</taxon>
        <taxon>Mucorales</taxon>
        <taxon>Cunninghamellaceae</taxon>
        <taxon>Absidia</taxon>
    </lineage>
</organism>
<feature type="region of interest" description="Disordered" evidence="1">
    <location>
        <begin position="191"/>
        <end position="229"/>
    </location>
</feature>
<sequence>MNDINYTTNPLMYYVHPINETNNNNNNTTSTPMTQPHNMYYSPSLPGSSAMPIIPSPSEMDPTPHTMQQQPLPLSIMSNPLLPNTTPTTTPTTTATTATAQGQVYEHHPQELSPHVYSVPSSVIDEDVSSRNSASVSGHNSSGGQEAYIQQLQNQVEESKHLQTQYYYRIEQLMALVEKQTARINELQEQVSHSTMHDHGGGDNLQQQQQQQQQQQYSLQHTPPLQHHH</sequence>
<dbReference type="OrthoDB" id="2290469at2759"/>
<proteinExistence type="predicted"/>